<name>A0AAV3UQM4_9EURY</name>
<dbReference type="Gene3D" id="3.20.20.30">
    <property type="entry name" value="Luciferase-like domain"/>
    <property type="match status" value="1"/>
</dbReference>
<dbReference type="GO" id="GO:0046306">
    <property type="term" value="P:alkanesulfonate catabolic process"/>
    <property type="evidence" value="ECO:0007669"/>
    <property type="project" value="TreeGrafter"/>
</dbReference>
<dbReference type="GeneID" id="68617573"/>
<keyword evidence="1" id="KW-0285">Flavoprotein</keyword>
<dbReference type="InterPro" id="IPR011251">
    <property type="entry name" value="Luciferase-like_dom"/>
</dbReference>
<evidence type="ECO:0000259" key="5">
    <source>
        <dbReference type="Pfam" id="PF00296"/>
    </source>
</evidence>
<evidence type="ECO:0000256" key="4">
    <source>
        <dbReference type="ARBA" id="ARBA00023033"/>
    </source>
</evidence>
<protein>
    <submittedName>
        <fullName evidence="6">LLM class flavin-dependent oxidoreductase</fullName>
    </submittedName>
</protein>
<dbReference type="InterPro" id="IPR050172">
    <property type="entry name" value="SsuD_RutA_monooxygenase"/>
</dbReference>
<feature type="domain" description="Luciferase-like" evidence="5">
    <location>
        <begin position="13"/>
        <end position="293"/>
    </location>
</feature>
<evidence type="ECO:0000256" key="1">
    <source>
        <dbReference type="ARBA" id="ARBA00022630"/>
    </source>
</evidence>
<dbReference type="PANTHER" id="PTHR42847:SF4">
    <property type="entry name" value="ALKANESULFONATE MONOOXYGENASE-RELATED"/>
    <property type="match status" value="1"/>
</dbReference>
<keyword evidence="7" id="KW-1185">Reference proteome</keyword>
<keyword evidence="2" id="KW-0288">FMN</keyword>
<dbReference type="RefSeq" id="WP_227778827.1">
    <property type="nucleotide sequence ID" value="NZ_BAABKX010000030.1"/>
</dbReference>
<evidence type="ECO:0000256" key="3">
    <source>
        <dbReference type="ARBA" id="ARBA00023002"/>
    </source>
</evidence>
<evidence type="ECO:0000313" key="6">
    <source>
        <dbReference type="EMBL" id="GAA5064292.1"/>
    </source>
</evidence>
<reference evidence="6 7" key="1">
    <citation type="journal article" date="2019" name="Int. J. Syst. Evol. Microbiol.">
        <title>The Global Catalogue of Microorganisms (GCM) 10K type strain sequencing project: providing services to taxonomists for standard genome sequencing and annotation.</title>
        <authorList>
            <consortium name="The Broad Institute Genomics Platform"/>
            <consortium name="The Broad Institute Genome Sequencing Center for Infectious Disease"/>
            <person name="Wu L."/>
            <person name="Ma J."/>
        </authorList>
    </citation>
    <scope>NUCLEOTIDE SEQUENCE [LARGE SCALE GENOMIC DNA]</scope>
    <source>
        <strain evidence="6 7">JCM 17504</strain>
    </source>
</reference>
<comment type="caution">
    <text evidence="6">The sequence shown here is derived from an EMBL/GenBank/DDBJ whole genome shotgun (WGS) entry which is preliminary data.</text>
</comment>
<gene>
    <name evidence="6" type="ORF">GCM10025751_53700</name>
</gene>
<dbReference type="InterPro" id="IPR036661">
    <property type="entry name" value="Luciferase-like_sf"/>
</dbReference>
<organism evidence="6 7">
    <name type="scientific">Haladaptatus pallidirubidus</name>
    <dbReference type="NCBI Taxonomy" id="1008152"/>
    <lineage>
        <taxon>Archaea</taxon>
        <taxon>Methanobacteriati</taxon>
        <taxon>Methanobacteriota</taxon>
        <taxon>Stenosarchaea group</taxon>
        <taxon>Halobacteria</taxon>
        <taxon>Halobacteriales</taxon>
        <taxon>Haladaptataceae</taxon>
        <taxon>Haladaptatus</taxon>
    </lineage>
</organism>
<evidence type="ECO:0000313" key="7">
    <source>
        <dbReference type="Proteomes" id="UP001501729"/>
    </source>
</evidence>
<dbReference type="PANTHER" id="PTHR42847">
    <property type="entry name" value="ALKANESULFONATE MONOOXYGENASE"/>
    <property type="match status" value="1"/>
</dbReference>
<keyword evidence="3" id="KW-0560">Oxidoreductase</keyword>
<proteinExistence type="predicted"/>
<dbReference type="AlphaFoldDB" id="A0AAV3UQM4"/>
<dbReference type="EMBL" id="BAABKX010000030">
    <property type="protein sequence ID" value="GAA5064292.1"/>
    <property type="molecule type" value="Genomic_DNA"/>
</dbReference>
<accession>A0AAV3UQM4</accession>
<dbReference type="Pfam" id="PF00296">
    <property type="entry name" value="Bac_luciferase"/>
    <property type="match status" value="1"/>
</dbReference>
<evidence type="ECO:0000256" key="2">
    <source>
        <dbReference type="ARBA" id="ARBA00022643"/>
    </source>
</evidence>
<sequence length="325" mass="37214">MEFGVYLNQYGDRRTDFSFEEMIEQTTELETLGFDTAAVGERHFYDDGFYDVFSCLTAMAARVDQIDLMANIIILPIYHPIHLAERISAIDQLMNGRTRWGVSLGYRESELVNFGVPMDQRVPRFIEGLEILKRLLEGERFDYNGEHYQFEDVFVRPAPVQNPRPKFWGGGNATVAIKRAAYRCDGFTAAVTIPEELERDIQLYRESLEDFGKNPDEGDVTIMVDGYVGETTEAAYDAVDPYLLDLTEKYIKWGNPEFTGRPDFDDIEEQTMIGTADEVAKMVATYRDIGVDHLIFRTQFPGMDGQTGMDSVRRFADEILPRFQS</sequence>
<dbReference type="GO" id="GO:0008726">
    <property type="term" value="F:alkanesulfonate monooxygenase activity"/>
    <property type="evidence" value="ECO:0007669"/>
    <property type="project" value="TreeGrafter"/>
</dbReference>
<dbReference type="Proteomes" id="UP001501729">
    <property type="component" value="Unassembled WGS sequence"/>
</dbReference>
<dbReference type="SUPFAM" id="SSF51679">
    <property type="entry name" value="Bacterial luciferase-like"/>
    <property type="match status" value="1"/>
</dbReference>
<keyword evidence="4" id="KW-0503">Monooxygenase</keyword>